<comment type="subcellular location">
    <subcellularLocation>
        <location evidence="1">Periplasm</location>
    </subcellularLocation>
</comment>
<comment type="caution">
    <text evidence="3">The sequence shown here is derived from an EMBL/GenBank/DDBJ whole genome shotgun (WGS) entry which is preliminary data.</text>
</comment>
<dbReference type="InterPro" id="IPR050490">
    <property type="entry name" value="Bact_solute-bd_prot1"/>
</dbReference>
<protein>
    <submittedName>
        <fullName evidence="3">Sugar ABC transporter substrate-binding protein</fullName>
    </submittedName>
</protein>
<dbReference type="SUPFAM" id="SSF53850">
    <property type="entry name" value="Periplasmic binding protein-like II"/>
    <property type="match status" value="1"/>
</dbReference>
<dbReference type="PANTHER" id="PTHR43649:SF12">
    <property type="entry name" value="DIACETYLCHITOBIOSE BINDING PROTEIN DASA"/>
    <property type="match status" value="1"/>
</dbReference>
<dbReference type="CDD" id="cd13585">
    <property type="entry name" value="PBP2_TMBP_like"/>
    <property type="match status" value="1"/>
</dbReference>
<organism evidence="3">
    <name type="scientific">Candidatus Caldatribacterium saccharofermentans</name>
    <dbReference type="NCBI Taxonomy" id="1454753"/>
    <lineage>
        <taxon>Bacteria</taxon>
        <taxon>Pseudomonadati</taxon>
        <taxon>Atribacterota</taxon>
        <taxon>Atribacteria</taxon>
        <taxon>Atribacterales</taxon>
        <taxon>Candidatus Caldatribacteriaceae</taxon>
        <taxon>Candidatus Caldatribacterium</taxon>
    </lineage>
</organism>
<reference evidence="3" key="1">
    <citation type="journal article" date="2020" name="mSystems">
        <title>Genome- and Community-Level Interaction Insights into Carbon Utilization and Element Cycling Functions of Hydrothermarchaeota in Hydrothermal Sediment.</title>
        <authorList>
            <person name="Zhou Z."/>
            <person name="Liu Y."/>
            <person name="Xu W."/>
            <person name="Pan J."/>
            <person name="Luo Z.H."/>
            <person name="Li M."/>
        </authorList>
    </citation>
    <scope>NUCLEOTIDE SEQUENCE [LARGE SCALE GENOMIC DNA]</scope>
    <source>
        <strain evidence="3">SpSt-82</strain>
    </source>
</reference>
<dbReference type="InterPro" id="IPR006059">
    <property type="entry name" value="SBP"/>
</dbReference>
<dbReference type="EMBL" id="DTIY01000059">
    <property type="protein sequence ID" value="HGY39706.1"/>
    <property type="molecule type" value="Genomic_DNA"/>
</dbReference>
<dbReference type="Gene3D" id="3.40.190.10">
    <property type="entry name" value="Periplasmic binding protein-like II"/>
    <property type="match status" value="1"/>
</dbReference>
<sequence>MRKAVILGLVLLVSVFSGVSVFAETVIKYAHWNALPSDPYNYVKAFEEKNPDIRVEFMQIPEAEYSQKLRSMAMTGTAPDVLCLWEADLADFVRAGWVLSLDDYIKQSKELSLDDFIPAVTQLMQLQGSLYGLPWCFATEIMYYNKDLFDKAGVAYPGMDWTWEDFESAAKKLTVESDGRVVQWGCDALGFQGLWYSLAGAFGDKIVDEQGRFSMGSGTREFLQRWFDLTNKDRVVASPQVTTSGVVSADLFMAGKAAMAFNGSWMTSVYKDIKDFAWDIAPIPKKARHYSTLHTGFFAINARSGAKDAVWKFIEFCMSEEGQKLINEAYSNPSARLSILKKGYYRVEGPKGPRNWDAIEQTAQFAEWGYVLLPPGLTFDIVKDFNAAILGQLSVDDVVEQARNKAVDILGEEKVAQ</sequence>
<name>A0A7V4TH62_9BACT</name>
<dbReference type="Pfam" id="PF01547">
    <property type="entry name" value="SBP_bac_1"/>
    <property type="match status" value="1"/>
</dbReference>
<proteinExistence type="inferred from homology"/>
<evidence type="ECO:0000313" key="3">
    <source>
        <dbReference type="EMBL" id="HGY39706.1"/>
    </source>
</evidence>
<dbReference type="PANTHER" id="PTHR43649">
    <property type="entry name" value="ARABINOSE-BINDING PROTEIN-RELATED"/>
    <property type="match status" value="1"/>
</dbReference>
<accession>A0A7V4TH62</accession>
<dbReference type="GO" id="GO:0042597">
    <property type="term" value="C:periplasmic space"/>
    <property type="evidence" value="ECO:0007669"/>
    <property type="project" value="UniProtKB-SubCell"/>
</dbReference>
<evidence type="ECO:0000256" key="1">
    <source>
        <dbReference type="ARBA" id="ARBA00004418"/>
    </source>
</evidence>
<gene>
    <name evidence="3" type="ORF">ENW11_07880</name>
</gene>
<evidence type="ECO:0000256" key="2">
    <source>
        <dbReference type="ARBA" id="ARBA00008520"/>
    </source>
</evidence>
<dbReference type="AlphaFoldDB" id="A0A7V4TH62"/>
<comment type="similarity">
    <text evidence="2">Belongs to the bacterial solute-binding protein 1 family.</text>
</comment>